<keyword evidence="1" id="KW-0560">Oxidoreductase</keyword>
<feature type="domain" description="Enoyl reductase (ER)" evidence="2">
    <location>
        <begin position="19"/>
        <end position="330"/>
    </location>
</feature>
<dbReference type="EMBL" id="BIXY01000002">
    <property type="protein sequence ID" value="GCF06678.1"/>
    <property type="molecule type" value="Genomic_DNA"/>
</dbReference>
<dbReference type="Gene3D" id="3.40.50.720">
    <property type="entry name" value="NAD(P)-binding Rossmann-like Domain"/>
    <property type="match status" value="1"/>
</dbReference>
<dbReference type="InterPro" id="IPR013149">
    <property type="entry name" value="ADH-like_C"/>
</dbReference>
<comment type="caution">
    <text evidence="3">The sequence shown here is derived from an EMBL/GenBank/DDBJ whole genome shotgun (WGS) entry which is preliminary data.</text>
</comment>
<dbReference type="SUPFAM" id="SSF51735">
    <property type="entry name" value="NAD(P)-binding Rossmann-fold domains"/>
    <property type="match status" value="1"/>
</dbReference>
<dbReference type="GO" id="GO:0016628">
    <property type="term" value="F:oxidoreductase activity, acting on the CH-CH group of donors, NAD or NADP as acceptor"/>
    <property type="evidence" value="ECO:0007669"/>
    <property type="project" value="InterPro"/>
</dbReference>
<evidence type="ECO:0000259" key="2">
    <source>
        <dbReference type="SMART" id="SM00829"/>
    </source>
</evidence>
<dbReference type="InterPro" id="IPR041694">
    <property type="entry name" value="ADH_N_2"/>
</dbReference>
<dbReference type="SUPFAM" id="SSF50129">
    <property type="entry name" value="GroES-like"/>
    <property type="match status" value="1"/>
</dbReference>
<evidence type="ECO:0000256" key="1">
    <source>
        <dbReference type="ARBA" id="ARBA00023002"/>
    </source>
</evidence>
<proteinExistence type="predicted"/>
<reference evidence="3 4" key="1">
    <citation type="submission" date="2019-01" db="EMBL/GenBank/DDBJ databases">
        <title>Draft genome sequence of Dictyobacter sp. Uno17.</title>
        <authorList>
            <person name="Wang C.M."/>
            <person name="Zheng Y."/>
            <person name="Sakai Y."/>
            <person name="Abe K."/>
            <person name="Yokota A."/>
            <person name="Yabe S."/>
        </authorList>
    </citation>
    <scope>NUCLEOTIDE SEQUENCE [LARGE SCALE GENOMIC DNA]</scope>
    <source>
        <strain evidence="3 4">Uno17</strain>
    </source>
</reference>
<evidence type="ECO:0000313" key="4">
    <source>
        <dbReference type="Proteomes" id="UP000322530"/>
    </source>
</evidence>
<name>A0A5A5T5R3_9CHLR</name>
<dbReference type="PANTHER" id="PTHR43205">
    <property type="entry name" value="PROSTAGLANDIN REDUCTASE"/>
    <property type="match status" value="1"/>
</dbReference>
<dbReference type="RefSeq" id="WP_149399496.1">
    <property type="nucleotide sequence ID" value="NZ_BIXY01000002.1"/>
</dbReference>
<gene>
    <name evidence="3" type="ORF">KDI_02420</name>
</gene>
<sequence length="333" mass="35453">MAKNKQVLFASRPHGWVQESNFKIVEAEIPALKEGEILVKNLYLSLDPYMRGRMSTAKSYASGMELNDVMIGGTVGVVVDSKNPDFKADDHVLGYLGWQEYGISNGKGLNKVNVSERVPASSYLGVLGMPGLTAWVGLIGIGKPQAGETVVVSAASGAVGSVVGQLAKAHGCRAVGIAGGKAKCDYVVNELGFDACVDYKAGHLAEDLTAATPDGIDVNFENVGGEIMDTVFTRLNPFARMPLCGFVSQYNSTEPYGIKNFGALLGSRVKLQGFIVGEHTDLWPQAMQELSQLVAAGKLKYRESVADGLDNAPKAFIGMLKGENFGKQLVKIS</sequence>
<dbReference type="CDD" id="cd05288">
    <property type="entry name" value="PGDH"/>
    <property type="match status" value="1"/>
</dbReference>
<dbReference type="OrthoDB" id="9805663at2"/>
<protein>
    <submittedName>
        <fullName evidence="3">NADP-dependent oxidoreductase</fullName>
    </submittedName>
</protein>
<dbReference type="AlphaFoldDB" id="A0A5A5T5R3"/>
<dbReference type="InterPro" id="IPR045010">
    <property type="entry name" value="MDR_fam"/>
</dbReference>
<organism evidence="3 4">
    <name type="scientific">Dictyobacter arantiisoli</name>
    <dbReference type="NCBI Taxonomy" id="2014874"/>
    <lineage>
        <taxon>Bacteria</taxon>
        <taxon>Bacillati</taxon>
        <taxon>Chloroflexota</taxon>
        <taxon>Ktedonobacteria</taxon>
        <taxon>Ktedonobacterales</taxon>
        <taxon>Dictyobacteraceae</taxon>
        <taxon>Dictyobacter</taxon>
    </lineage>
</organism>
<dbReference type="InterPro" id="IPR020843">
    <property type="entry name" value="ER"/>
</dbReference>
<dbReference type="Pfam" id="PF16884">
    <property type="entry name" value="ADH_N_2"/>
    <property type="match status" value="1"/>
</dbReference>
<dbReference type="InterPro" id="IPR036291">
    <property type="entry name" value="NAD(P)-bd_dom_sf"/>
</dbReference>
<dbReference type="Gene3D" id="3.90.180.10">
    <property type="entry name" value="Medium-chain alcohol dehydrogenases, catalytic domain"/>
    <property type="match status" value="1"/>
</dbReference>
<dbReference type="Pfam" id="PF00107">
    <property type="entry name" value="ADH_zinc_N"/>
    <property type="match status" value="1"/>
</dbReference>
<dbReference type="PANTHER" id="PTHR43205:SF7">
    <property type="entry name" value="PROSTAGLANDIN REDUCTASE 1"/>
    <property type="match status" value="1"/>
</dbReference>
<dbReference type="FunFam" id="3.40.50.720:FF:000121">
    <property type="entry name" value="Prostaglandin reductase 2"/>
    <property type="match status" value="1"/>
</dbReference>
<evidence type="ECO:0000313" key="3">
    <source>
        <dbReference type="EMBL" id="GCF06678.1"/>
    </source>
</evidence>
<dbReference type="Proteomes" id="UP000322530">
    <property type="component" value="Unassembled WGS sequence"/>
</dbReference>
<keyword evidence="4" id="KW-1185">Reference proteome</keyword>
<dbReference type="InterPro" id="IPR011032">
    <property type="entry name" value="GroES-like_sf"/>
</dbReference>
<dbReference type="SMART" id="SM00829">
    <property type="entry name" value="PKS_ER"/>
    <property type="match status" value="1"/>
</dbReference>
<accession>A0A5A5T5R3</accession>